<comment type="caution">
    <text evidence="1">The sequence shown here is derived from an EMBL/GenBank/DDBJ whole genome shotgun (WGS) entry which is preliminary data.</text>
</comment>
<reference evidence="1 2" key="1">
    <citation type="submission" date="2020-08" db="EMBL/GenBank/DDBJ databases">
        <title>Genomic Encyclopedia of Type Strains, Phase III (KMG-III): the genomes of soil and plant-associated and newly described type strains.</title>
        <authorList>
            <person name="Whitman W."/>
        </authorList>
    </citation>
    <scope>NUCLEOTIDE SEQUENCE [LARGE SCALE GENOMIC DNA]</scope>
    <source>
        <strain evidence="1 2">CECT 5862</strain>
    </source>
</reference>
<keyword evidence="2" id="KW-1185">Reference proteome</keyword>
<proteinExistence type="predicted"/>
<organism evidence="1 2">
    <name type="scientific">Paenibacillus phyllosphaerae</name>
    <dbReference type="NCBI Taxonomy" id="274593"/>
    <lineage>
        <taxon>Bacteria</taxon>
        <taxon>Bacillati</taxon>
        <taxon>Bacillota</taxon>
        <taxon>Bacilli</taxon>
        <taxon>Bacillales</taxon>
        <taxon>Paenibacillaceae</taxon>
        <taxon>Paenibacillus</taxon>
    </lineage>
</organism>
<dbReference type="SUPFAM" id="SSF109854">
    <property type="entry name" value="DinB/YfiT-like putative metalloenzymes"/>
    <property type="match status" value="1"/>
</dbReference>
<dbReference type="AlphaFoldDB" id="A0A7W5AVB9"/>
<protein>
    <recommendedName>
        <fullName evidence="3">DUF1572 domain-containing protein</fullName>
    </recommendedName>
</protein>
<evidence type="ECO:0008006" key="3">
    <source>
        <dbReference type="Google" id="ProtNLM"/>
    </source>
</evidence>
<sequence>MHDHKTAGVSTLASHVLSLSIADFRGLKKLGDRALSQLPEAGYHWASEPESNNIAIIINHLSGNMISRWTDFLTTDGEKASRNRDAEFEDDGASPEELLHRWELGWSALFTALEALKPDDITRVVLIRGERHTVLQAIHRQIAHYGYHVGQLVYVAKAFRSTAWQSLSIPKGGSAAFNEAKGMP</sequence>
<name>A0A7W5AVB9_9BACL</name>
<dbReference type="InterPro" id="IPR011466">
    <property type="entry name" value="DUF1572"/>
</dbReference>
<dbReference type="EMBL" id="JACHXK010000002">
    <property type="protein sequence ID" value="MBB3108961.1"/>
    <property type="molecule type" value="Genomic_DNA"/>
</dbReference>
<dbReference type="RefSeq" id="WP_183597615.1">
    <property type="nucleotide sequence ID" value="NZ_JACHXK010000002.1"/>
</dbReference>
<gene>
    <name evidence="1" type="ORF">FHS18_001013</name>
</gene>
<dbReference type="InterPro" id="IPR034660">
    <property type="entry name" value="DinB/YfiT-like"/>
</dbReference>
<dbReference type="Proteomes" id="UP000570361">
    <property type="component" value="Unassembled WGS sequence"/>
</dbReference>
<dbReference type="Pfam" id="PF07609">
    <property type="entry name" value="DUF1572"/>
    <property type="match status" value="1"/>
</dbReference>
<evidence type="ECO:0000313" key="2">
    <source>
        <dbReference type="Proteomes" id="UP000570361"/>
    </source>
</evidence>
<accession>A0A7W5AVB9</accession>
<dbReference type="Gene3D" id="1.20.120.450">
    <property type="entry name" value="dinb family like domain"/>
    <property type="match status" value="1"/>
</dbReference>
<evidence type="ECO:0000313" key="1">
    <source>
        <dbReference type="EMBL" id="MBB3108961.1"/>
    </source>
</evidence>